<comment type="caution">
    <text evidence="1">The sequence shown here is derived from an EMBL/GenBank/DDBJ whole genome shotgun (WGS) entry which is preliminary data.</text>
</comment>
<dbReference type="InterPro" id="IPR032675">
    <property type="entry name" value="LRR_dom_sf"/>
</dbReference>
<name>A0ABR3K1B3_9AGAR</name>
<proteinExistence type="predicted"/>
<sequence length="544" mass="61680">MHRCLHIEEVIRNVAASLRTDDMESHRDTLPTLASMAVTCHSFKEVALDQLWYKLYESILPLVMLFPKDSWEFRRLYNGEQEFHFTRVLHANDWTRFTYYAKKIRNIEHIDETYSSSRSISSISTSAFLALSLHRPTPILLPNLIKLRWCDARVDSLPFIHLFLTRQLVTLRLMPTGTMVIWDDRAKQLIAALPIDCPKLRKLVVTNWPCRQFSSALLPPVQAQRLSHNASLKDITLRDQPISRETLIYLAALPQLESACFAYVDHHVLDLDTSLGQIQIFPSLQTLDLIVLHISPLFELLHSLSPFKLLTSISLSIERGFSPSNIQKLFAAIGQLSSLQTLCVCISGKRLRSSFEDLSAWGPLGRLTLSQITPVFSLRNLRILSIRTPSFILDDPLLDAVARNMPNLVSIDLGSNSEPLFQPTQVTLQGLLPLARHCLSLELLSVPIDTSITTSSPSNGADIISTLLTRLHVRDSSAAQPARIAEFLAKHFTALSCISRDSGRSGSDGQQDQIRRRQWREVNREFVKIIPRDWDDEDSYVDTD</sequence>
<accession>A0ABR3K1B3</accession>
<evidence type="ECO:0000313" key="1">
    <source>
        <dbReference type="EMBL" id="KAL0961093.1"/>
    </source>
</evidence>
<protein>
    <recommendedName>
        <fullName evidence="3">F-box domain-containing protein</fullName>
    </recommendedName>
</protein>
<organism evidence="1 2">
    <name type="scientific">Hohenbuehelia grisea</name>
    <dbReference type="NCBI Taxonomy" id="104357"/>
    <lineage>
        <taxon>Eukaryota</taxon>
        <taxon>Fungi</taxon>
        <taxon>Dikarya</taxon>
        <taxon>Basidiomycota</taxon>
        <taxon>Agaricomycotina</taxon>
        <taxon>Agaricomycetes</taxon>
        <taxon>Agaricomycetidae</taxon>
        <taxon>Agaricales</taxon>
        <taxon>Pleurotineae</taxon>
        <taxon>Pleurotaceae</taxon>
        <taxon>Hohenbuehelia</taxon>
    </lineage>
</organism>
<dbReference type="EMBL" id="JASNQZ010000001">
    <property type="protein sequence ID" value="KAL0961093.1"/>
    <property type="molecule type" value="Genomic_DNA"/>
</dbReference>
<keyword evidence="2" id="KW-1185">Reference proteome</keyword>
<evidence type="ECO:0000313" key="2">
    <source>
        <dbReference type="Proteomes" id="UP001556367"/>
    </source>
</evidence>
<dbReference type="Proteomes" id="UP001556367">
    <property type="component" value="Unassembled WGS sequence"/>
</dbReference>
<evidence type="ECO:0008006" key="3">
    <source>
        <dbReference type="Google" id="ProtNLM"/>
    </source>
</evidence>
<reference evidence="2" key="1">
    <citation type="submission" date="2024-06" db="EMBL/GenBank/DDBJ databases">
        <title>Multi-omics analyses provide insights into the biosynthesis of the anticancer antibiotic pleurotin in Hohenbuehelia grisea.</title>
        <authorList>
            <person name="Weaver J.A."/>
            <person name="Alberti F."/>
        </authorList>
    </citation>
    <scope>NUCLEOTIDE SEQUENCE [LARGE SCALE GENOMIC DNA]</scope>
    <source>
        <strain evidence="2">T-177</strain>
    </source>
</reference>
<dbReference type="SUPFAM" id="SSF52047">
    <property type="entry name" value="RNI-like"/>
    <property type="match status" value="1"/>
</dbReference>
<gene>
    <name evidence="1" type="ORF">HGRIS_006075</name>
</gene>
<dbReference type="Gene3D" id="3.80.10.10">
    <property type="entry name" value="Ribonuclease Inhibitor"/>
    <property type="match status" value="1"/>
</dbReference>